<feature type="transmembrane region" description="Helical" evidence="9">
    <location>
        <begin position="113"/>
        <end position="132"/>
    </location>
</feature>
<dbReference type="PATRIC" id="fig|47500.12.peg.5279"/>
<feature type="transmembrane region" description="Helical" evidence="9">
    <location>
        <begin position="189"/>
        <end position="213"/>
    </location>
</feature>
<dbReference type="InterPro" id="IPR003661">
    <property type="entry name" value="HisK_dim/P_dom"/>
</dbReference>
<dbReference type="InterPro" id="IPR003594">
    <property type="entry name" value="HATPase_dom"/>
</dbReference>
<keyword evidence="8" id="KW-0902">Two-component regulatory system</keyword>
<evidence type="ECO:0000256" key="3">
    <source>
        <dbReference type="ARBA" id="ARBA00022553"/>
    </source>
</evidence>
<dbReference type="PANTHER" id="PTHR43065:SF46">
    <property type="entry name" value="C4-DICARBOXYLATE TRANSPORT SENSOR PROTEIN DCTB"/>
    <property type="match status" value="1"/>
</dbReference>
<dbReference type="OrthoDB" id="84942at2"/>
<evidence type="ECO:0000313" key="13">
    <source>
        <dbReference type="Proteomes" id="UP000037269"/>
    </source>
</evidence>
<name>A0A0D1XQS9_ANEMI</name>
<proteinExistence type="predicted"/>
<dbReference type="PROSITE" id="PS50109">
    <property type="entry name" value="HIS_KIN"/>
    <property type="match status" value="1"/>
</dbReference>
<evidence type="ECO:0000256" key="4">
    <source>
        <dbReference type="ARBA" id="ARBA00022679"/>
    </source>
</evidence>
<feature type="transmembrane region" description="Helical" evidence="9">
    <location>
        <begin position="12"/>
        <end position="28"/>
    </location>
</feature>
<evidence type="ECO:0000313" key="14">
    <source>
        <dbReference type="Proteomes" id="UP000182836"/>
    </source>
</evidence>
<dbReference type="InterPro" id="IPR004358">
    <property type="entry name" value="Sig_transdc_His_kin-like_C"/>
</dbReference>
<keyword evidence="3" id="KW-0597">Phosphoprotein</keyword>
<dbReference type="SUPFAM" id="SSF47384">
    <property type="entry name" value="Homodimeric domain of signal transducing histidine kinase"/>
    <property type="match status" value="1"/>
</dbReference>
<evidence type="ECO:0000256" key="7">
    <source>
        <dbReference type="ARBA" id="ARBA00022840"/>
    </source>
</evidence>
<feature type="transmembrane region" description="Helical" evidence="9">
    <location>
        <begin position="48"/>
        <end position="67"/>
    </location>
</feature>
<evidence type="ECO:0000313" key="11">
    <source>
        <dbReference type="EMBL" id="KON95406.1"/>
    </source>
</evidence>
<dbReference type="InterPro" id="IPR005467">
    <property type="entry name" value="His_kinase_dom"/>
</dbReference>
<dbReference type="STRING" id="47500.AF333_07825"/>
<dbReference type="Pfam" id="PF02518">
    <property type="entry name" value="HATPase_c"/>
    <property type="match status" value="1"/>
</dbReference>
<dbReference type="EMBL" id="LGUG01000004">
    <property type="protein sequence ID" value="KON95406.1"/>
    <property type="molecule type" value="Genomic_DNA"/>
</dbReference>
<evidence type="ECO:0000256" key="8">
    <source>
        <dbReference type="ARBA" id="ARBA00023012"/>
    </source>
</evidence>
<dbReference type="Proteomes" id="UP000037269">
    <property type="component" value="Unassembled WGS sequence"/>
</dbReference>
<dbReference type="InterPro" id="IPR036097">
    <property type="entry name" value="HisK_dim/P_sf"/>
</dbReference>
<evidence type="ECO:0000259" key="10">
    <source>
        <dbReference type="PROSITE" id="PS50109"/>
    </source>
</evidence>
<gene>
    <name evidence="11" type="ORF">AF333_07825</name>
    <name evidence="12" type="ORF">SAMN04487909_106173</name>
</gene>
<comment type="catalytic activity">
    <reaction evidence="1">
        <text>ATP + protein L-histidine = ADP + protein N-phospho-L-histidine.</text>
        <dbReference type="EC" id="2.7.13.3"/>
    </reaction>
</comment>
<evidence type="ECO:0000256" key="5">
    <source>
        <dbReference type="ARBA" id="ARBA00022741"/>
    </source>
</evidence>
<keyword evidence="9" id="KW-0472">Membrane</keyword>
<dbReference type="EMBL" id="FNED01000006">
    <property type="protein sequence ID" value="SDI68796.1"/>
    <property type="molecule type" value="Genomic_DNA"/>
</dbReference>
<keyword evidence="9" id="KW-1133">Transmembrane helix</keyword>
<reference evidence="11 13" key="1">
    <citation type="submission" date="2015-07" db="EMBL/GenBank/DDBJ databases">
        <title>Fjat-14205 dsm 2895.</title>
        <authorList>
            <person name="Liu B."/>
            <person name="Wang J."/>
            <person name="Zhu Y."/>
            <person name="Liu G."/>
            <person name="Chen Q."/>
            <person name="Chen Z."/>
            <person name="Lan J."/>
            <person name="Che J."/>
            <person name="Ge C."/>
            <person name="Shi H."/>
            <person name="Pan Z."/>
            <person name="Liu X."/>
        </authorList>
    </citation>
    <scope>NUCLEOTIDE SEQUENCE [LARGE SCALE GENOMIC DNA]</scope>
    <source>
        <strain evidence="11 13">DSM 2895</strain>
    </source>
</reference>
<dbReference type="PANTHER" id="PTHR43065">
    <property type="entry name" value="SENSOR HISTIDINE KINASE"/>
    <property type="match status" value="1"/>
</dbReference>
<keyword evidence="6 12" id="KW-0418">Kinase</keyword>
<sequence>MGARWTGSWKIWLGTGLLLFGFALPFIVKPEYTGVLRMIQILQVRPTGNLFMVVVLLLMVWNVIYSLPHYIGAFLLGDEWDRRTGKAWVKVVLPLLLIPVITYIEYVYNPLKFPFGLPGVLLLLSMFVLQRATHNQLESRMKTLLLVQLLLGFQWLEVIPFIPNLSFGENQILNKMKEMSFTLGFDQALGMYSLMMCFILILNAVIVSIFLTMSAQKWNDRKKLHLAQLEAIHSRSGREVLHLVHDLKTPLTSVEGLISLIEMRVEDEKLREYCRMSSQSIASMSEMISEMLYEDRKGWVKLADVMNYVHASRLSGTGSCVDIALSEHSEVWIWINKIHMTRALVNLIDNALDAVKDKEDGRVTLCAEVEADEIKLGVSDNGAGIALEDQEKIWEAGYSTKRHPGLGLSFVLQVADSHDGFVSVHSKIGEGTTVWIHLRGGETHRENLNYG</sequence>
<dbReference type="AlphaFoldDB" id="A0A0D1XQS9"/>
<dbReference type="SUPFAM" id="SSF55874">
    <property type="entry name" value="ATPase domain of HSP90 chaperone/DNA topoisomerase II/histidine kinase"/>
    <property type="match status" value="1"/>
</dbReference>
<dbReference type="RefSeq" id="WP_043065595.1">
    <property type="nucleotide sequence ID" value="NZ_BJOA01000022.1"/>
</dbReference>
<keyword evidence="9" id="KW-0812">Transmembrane</keyword>
<dbReference type="Gene3D" id="1.10.287.130">
    <property type="match status" value="1"/>
</dbReference>
<accession>A0A0D1XQS9</accession>
<feature type="transmembrane region" description="Helical" evidence="9">
    <location>
        <begin position="87"/>
        <end position="107"/>
    </location>
</feature>
<dbReference type="Proteomes" id="UP000182836">
    <property type="component" value="Unassembled WGS sequence"/>
</dbReference>
<dbReference type="Gene3D" id="3.30.565.10">
    <property type="entry name" value="Histidine kinase-like ATPase, C-terminal domain"/>
    <property type="match status" value="1"/>
</dbReference>
<keyword evidence="7" id="KW-0067">ATP-binding</keyword>
<dbReference type="PRINTS" id="PR00344">
    <property type="entry name" value="BCTRLSENSOR"/>
</dbReference>
<reference evidence="12 14" key="2">
    <citation type="submission" date="2016-10" db="EMBL/GenBank/DDBJ databases">
        <authorList>
            <person name="de Groot N.N."/>
        </authorList>
    </citation>
    <scope>NUCLEOTIDE SEQUENCE [LARGE SCALE GENOMIC DNA]</scope>
    <source>
        <strain evidence="12 14">DSM 2895</strain>
    </source>
</reference>
<keyword evidence="4" id="KW-0808">Transferase</keyword>
<keyword evidence="13" id="KW-1185">Reference proteome</keyword>
<dbReference type="Pfam" id="PF00512">
    <property type="entry name" value="HisKA"/>
    <property type="match status" value="1"/>
</dbReference>
<evidence type="ECO:0000256" key="9">
    <source>
        <dbReference type="SAM" id="Phobius"/>
    </source>
</evidence>
<dbReference type="CDD" id="cd00082">
    <property type="entry name" value="HisKA"/>
    <property type="match status" value="1"/>
</dbReference>
<evidence type="ECO:0000256" key="1">
    <source>
        <dbReference type="ARBA" id="ARBA00000085"/>
    </source>
</evidence>
<keyword evidence="5" id="KW-0547">Nucleotide-binding</keyword>
<dbReference type="InterPro" id="IPR036890">
    <property type="entry name" value="HATPase_C_sf"/>
</dbReference>
<dbReference type="CDD" id="cd00075">
    <property type="entry name" value="HATPase"/>
    <property type="match status" value="1"/>
</dbReference>
<feature type="transmembrane region" description="Helical" evidence="9">
    <location>
        <begin position="144"/>
        <end position="162"/>
    </location>
</feature>
<dbReference type="GO" id="GO:0005524">
    <property type="term" value="F:ATP binding"/>
    <property type="evidence" value="ECO:0007669"/>
    <property type="project" value="UniProtKB-KW"/>
</dbReference>
<protein>
    <recommendedName>
        <fullName evidence="2">histidine kinase</fullName>
        <ecNumber evidence="2">2.7.13.3</ecNumber>
    </recommendedName>
</protein>
<organism evidence="11 13">
    <name type="scientific">Aneurinibacillus migulanus</name>
    <name type="common">Bacillus migulanus</name>
    <dbReference type="NCBI Taxonomy" id="47500"/>
    <lineage>
        <taxon>Bacteria</taxon>
        <taxon>Bacillati</taxon>
        <taxon>Bacillota</taxon>
        <taxon>Bacilli</taxon>
        <taxon>Bacillales</taxon>
        <taxon>Paenibacillaceae</taxon>
        <taxon>Aneurinibacillus group</taxon>
        <taxon>Aneurinibacillus</taxon>
    </lineage>
</organism>
<dbReference type="SMART" id="SM00387">
    <property type="entry name" value="HATPase_c"/>
    <property type="match status" value="1"/>
</dbReference>
<evidence type="ECO:0000313" key="12">
    <source>
        <dbReference type="EMBL" id="SDI68796.1"/>
    </source>
</evidence>
<feature type="domain" description="Histidine kinase" evidence="10">
    <location>
        <begin position="242"/>
        <end position="442"/>
    </location>
</feature>
<evidence type="ECO:0000256" key="6">
    <source>
        <dbReference type="ARBA" id="ARBA00022777"/>
    </source>
</evidence>
<evidence type="ECO:0000256" key="2">
    <source>
        <dbReference type="ARBA" id="ARBA00012438"/>
    </source>
</evidence>
<dbReference type="GO" id="GO:0000155">
    <property type="term" value="F:phosphorelay sensor kinase activity"/>
    <property type="evidence" value="ECO:0007669"/>
    <property type="project" value="InterPro"/>
</dbReference>
<dbReference type="GeneID" id="42305103"/>
<dbReference type="EC" id="2.7.13.3" evidence="2"/>